<accession>A0ACC6PIW5</accession>
<organism evidence="1 2">
    <name type="scientific">Saccharibacillus sacchari</name>
    <dbReference type="NCBI Taxonomy" id="456493"/>
    <lineage>
        <taxon>Bacteria</taxon>
        <taxon>Bacillati</taxon>
        <taxon>Bacillota</taxon>
        <taxon>Bacilli</taxon>
        <taxon>Bacillales</taxon>
        <taxon>Paenibacillaceae</taxon>
        <taxon>Saccharibacillus</taxon>
    </lineage>
</organism>
<keyword evidence="2" id="KW-1185">Reference proteome</keyword>
<proteinExistence type="predicted"/>
<gene>
    <name evidence="1" type="ORF">WKI47_23685</name>
</gene>
<dbReference type="EMBL" id="JBBKAR010000056">
    <property type="protein sequence ID" value="MEJ8306919.1"/>
    <property type="molecule type" value="Genomic_DNA"/>
</dbReference>
<reference evidence="1" key="1">
    <citation type="submission" date="2024-03" db="EMBL/GenBank/DDBJ databases">
        <title>Whole genome sequecning of epiphytes from Marcgravia umbellata leaves.</title>
        <authorList>
            <person name="Kumar G."/>
            <person name="Savka M.A."/>
        </authorList>
    </citation>
    <scope>NUCLEOTIDE SEQUENCE</scope>
    <source>
        <strain evidence="1">RIT_BL5</strain>
    </source>
</reference>
<name>A0ACC6PIW5_9BACL</name>
<sequence length="196" mass="20892">MDNRFPPSDGKDDRQSGPDLRKDSYRNESESTNNFGDPYRSEPDGRGYDERVNPPFSPYDSYPQGDYPQERLKHSGVGIASFVLSLISIALYVVFVISAIGVAYSLADVGTTTNFDVNSATEEQLMSVGFSAIVLILSVLGAAVLNLIGAILGIVGILSKTRKRVFAIIGTVLNGLCLLGGGGFIIFSTLMGASGL</sequence>
<evidence type="ECO:0000313" key="2">
    <source>
        <dbReference type="Proteomes" id="UP001380953"/>
    </source>
</evidence>
<protein>
    <submittedName>
        <fullName evidence="1">DUF4064 domain-containing protein</fullName>
    </submittedName>
</protein>
<evidence type="ECO:0000313" key="1">
    <source>
        <dbReference type="EMBL" id="MEJ8306919.1"/>
    </source>
</evidence>
<dbReference type="Proteomes" id="UP001380953">
    <property type="component" value="Unassembled WGS sequence"/>
</dbReference>
<comment type="caution">
    <text evidence="1">The sequence shown here is derived from an EMBL/GenBank/DDBJ whole genome shotgun (WGS) entry which is preliminary data.</text>
</comment>